<comment type="function">
    <text evidence="4">Formation of pseudouridine at positions 38, 39 and 40 in the anticodon stem and loop of transfer RNAs.</text>
</comment>
<reference evidence="7 8" key="1">
    <citation type="journal article" date="2021" name="Syst. Appl. Microbiol.">
        <title>Persephonella atlantica sp. nov.: How to adapt to physico-chemical gradients in high temperature hydrothermal habitats.</title>
        <authorList>
            <person name="Francois D.X."/>
            <person name="Godfroy A."/>
            <person name="Mathien C."/>
            <person name="Aube J."/>
            <person name="Cathalot C."/>
            <person name="Lesongeur F."/>
            <person name="L'Haridon S."/>
            <person name="Philippon X."/>
            <person name="Roussel E.G."/>
        </authorList>
    </citation>
    <scope>NUCLEOTIDE SEQUENCE [LARGE SCALE GENOMIC DNA]</scope>
    <source>
        <strain evidence="7 8">MO1340</strain>
    </source>
</reference>
<organism evidence="7 8">
    <name type="scientific">Persephonella atlantica</name>
    <dbReference type="NCBI Taxonomy" id="2699429"/>
    <lineage>
        <taxon>Bacteria</taxon>
        <taxon>Pseudomonadati</taxon>
        <taxon>Aquificota</taxon>
        <taxon>Aquificia</taxon>
        <taxon>Aquificales</taxon>
        <taxon>Hydrogenothermaceae</taxon>
        <taxon>Persephonella</taxon>
    </lineage>
</organism>
<comment type="catalytic activity">
    <reaction evidence="4 5">
        <text>uridine(38/39/40) in tRNA = pseudouridine(38/39/40) in tRNA</text>
        <dbReference type="Rhea" id="RHEA:22376"/>
        <dbReference type="Rhea" id="RHEA-COMP:10085"/>
        <dbReference type="Rhea" id="RHEA-COMP:10087"/>
        <dbReference type="ChEBI" id="CHEBI:65314"/>
        <dbReference type="ChEBI" id="CHEBI:65315"/>
        <dbReference type="EC" id="5.4.99.12"/>
    </reaction>
</comment>
<dbReference type="EMBL" id="JAACYA010000002">
    <property type="protein sequence ID" value="MBK3332618.1"/>
    <property type="molecule type" value="Genomic_DNA"/>
</dbReference>
<dbReference type="InterPro" id="IPR001406">
    <property type="entry name" value="PsdUridine_synth_TruA"/>
</dbReference>
<dbReference type="Pfam" id="PF01416">
    <property type="entry name" value="PseudoU_synth_1"/>
    <property type="match status" value="2"/>
</dbReference>
<evidence type="ECO:0000259" key="6">
    <source>
        <dbReference type="Pfam" id="PF01416"/>
    </source>
</evidence>
<name>A0ABS1GI53_9AQUI</name>
<dbReference type="InterPro" id="IPR020097">
    <property type="entry name" value="PsdUridine_synth_TruA_a/b_dom"/>
</dbReference>
<proteinExistence type="inferred from homology"/>
<gene>
    <name evidence="4 7" type="primary">truA</name>
    <name evidence="7" type="ORF">GWK41_06020</name>
</gene>
<keyword evidence="3 4" id="KW-0413">Isomerase</keyword>
<keyword evidence="8" id="KW-1185">Reference proteome</keyword>
<comment type="subunit">
    <text evidence="4">Homodimer.</text>
</comment>
<dbReference type="SUPFAM" id="SSF55120">
    <property type="entry name" value="Pseudouridine synthase"/>
    <property type="match status" value="1"/>
</dbReference>
<dbReference type="PANTHER" id="PTHR11142:SF0">
    <property type="entry name" value="TRNA PSEUDOURIDINE SYNTHASE-LIKE 1"/>
    <property type="match status" value="1"/>
</dbReference>
<dbReference type="EC" id="5.4.99.12" evidence="4"/>
<dbReference type="GO" id="GO:0160147">
    <property type="term" value="F:tRNA pseudouridine(38-40) synthase activity"/>
    <property type="evidence" value="ECO:0007669"/>
    <property type="project" value="UniProtKB-EC"/>
</dbReference>
<feature type="domain" description="Pseudouridine synthase I TruA alpha/beta" evidence="6">
    <location>
        <begin position="172"/>
        <end position="243"/>
    </location>
</feature>
<sequence length="243" mass="28315">MKKHNYKLTIRYIGTHYHGWQRQPNHITVQQVIEEKLEELFDEKITLIASGRTDAGVHALGQVANFKTEKYREPQEVYKYLNATLPRDIGIVKAEEVPLSFNARFSAKGKTYFYRIYTKPDPFLYGFGWYVSKKIDIKNMIEALELIKSYKDLRSLAKKGDYLREEVDIRELYLKYDGKEILIYVTASHFLRYMVRKIVAHALRVGTGSLTLSQLEDILKASDPSKGIYIAPPEGLFLKEVYY</sequence>
<evidence type="ECO:0000313" key="8">
    <source>
        <dbReference type="Proteomes" id="UP000772812"/>
    </source>
</evidence>
<protein>
    <recommendedName>
        <fullName evidence="4">tRNA pseudouridine synthase A</fullName>
        <ecNumber evidence="4">5.4.99.12</ecNumber>
    </recommendedName>
    <alternativeName>
        <fullName evidence="4">tRNA pseudouridine(38-40) synthase</fullName>
    </alternativeName>
    <alternativeName>
        <fullName evidence="4">tRNA pseudouridylate synthase I</fullName>
    </alternativeName>
    <alternativeName>
        <fullName evidence="4">tRNA-uridine isomerase I</fullName>
    </alternativeName>
</protein>
<dbReference type="PIRSF" id="PIRSF001430">
    <property type="entry name" value="tRNA_psdUrid_synth"/>
    <property type="match status" value="1"/>
</dbReference>
<accession>A0ABS1GI53</accession>
<feature type="domain" description="Pseudouridine synthase I TruA alpha/beta" evidence="6">
    <location>
        <begin position="11"/>
        <end position="105"/>
    </location>
</feature>
<evidence type="ECO:0000256" key="3">
    <source>
        <dbReference type="ARBA" id="ARBA00023235"/>
    </source>
</evidence>
<comment type="caution">
    <text evidence="7">The sequence shown here is derived from an EMBL/GenBank/DDBJ whole genome shotgun (WGS) entry which is preliminary data.</text>
</comment>
<dbReference type="NCBIfam" id="TIGR00071">
    <property type="entry name" value="hisT_truA"/>
    <property type="match status" value="1"/>
</dbReference>
<dbReference type="Proteomes" id="UP000772812">
    <property type="component" value="Unassembled WGS sequence"/>
</dbReference>
<dbReference type="Gene3D" id="3.30.70.580">
    <property type="entry name" value="Pseudouridine synthase I, catalytic domain, N-terminal subdomain"/>
    <property type="match status" value="1"/>
</dbReference>
<evidence type="ECO:0000256" key="2">
    <source>
        <dbReference type="ARBA" id="ARBA00022694"/>
    </source>
</evidence>
<dbReference type="HAMAP" id="MF_00171">
    <property type="entry name" value="TruA"/>
    <property type="match status" value="1"/>
</dbReference>
<feature type="binding site" evidence="4">
    <location>
        <position position="112"/>
    </location>
    <ligand>
        <name>substrate</name>
    </ligand>
</feature>
<dbReference type="InterPro" id="IPR020095">
    <property type="entry name" value="PsdUridine_synth_TruA_C"/>
</dbReference>
<evidence type="ECO:0000256" key="1">
    <source>
        <dbReference type="ARBA" id="ARBA00009375"/>
    </source>
</evidence>
<dbReference type="Gene3D" id="3.30.70.660">
    <property type="entry name" value="Pseudouridine synthase I, catalytic domain, C-terminal subdomain"/>
    <property type="match status" value="1"/>
</dbReference>
<comment type="similarity">
    <text evidence="1 4 5">Belongs to the tRNA pseudouridine synthase TruA family.</text>
</comment>
<evidence type="ECO:0000256" key="5">
    <source>
        <dbReference type="RuleBase" id="RU003792"/>
    </source>
</evidence>
<dbReference type="InterPro" id="IPR020094">
    <property type="entry name" value="TruA/RsuA/RluB/E/F_N"/>
</dbReference>
<feature type="active site" description="Nucleophile" evidence="4">
    <location>
        <position position="54"/>
    </location>
</feature>
<comment type="caution">
    <text evidence="4">Lacks conserved residue(s) required for the propagation of feature annotation.</text>
</comment>
<evidence type="ECO:0000256" key="4">
    <source>
        <dbReference type="HAMAP-Rule" id="MF_00171"/>
    </source>
</evidence>
<dbReference type="CDD" id="cd02570">
    <property type="entry name" value="PseudoU_synth_EcTruA"/>
    <property type="match status" value="1"/>
</dbReference>
<evidence type="ECO:0000313" key="7">
    <source>
        <dbReference type="EMBL" id="MBK3332618.1"/>
    </source>
</evidence>
<dbReference type="InterPro" id="IPR020103">
    <property type="entry name" value="PsdUridine_synth_cat_dom_sf"/>
</dbReference>
<dbReference type="PANTHER" id="PTHR11142">
    <property type="entry name" value="PSEUDOURIDYLATE SYNTHASE"/>
    <property type="match status" value="1"/>
</dbReference>
<keyword evidence="2 4" id="KW-0819">tRNA processing</keyword>
<dbReference type="RefSeq" id="WP_200674038.1">
    <property type="nucleotide sequence ID" value="NZ_JAACYA010000002.1"/>
</dbReference>